<dbReference type="Pfam" id="PF14319">
    <property type="entry name" value="Zn_Tnp_IS91"/>
    <property type="match status" value="1"/>
</dbReference>
<sequence length="110" mass="13148">MDIKEKITVKDILKDNYNKFKNKYWCIGPQQMREHIDNAVIKALKCSDIKYGFAEYKCEKCGDSTKVPFTCKSKFCNRCGRLYTMKWAEKQRDNMLRVILDIAYLQFQRN</sequence>
<organism evidence="2">
    <name type="scientific">Clostridium paraputrificum</name>
    <dbReference type="NCBI Taxonomy" id="29363"/>
    <lineage>
        <taxon>Bacteria</taxon>
        <taxon>Bacillati</taxon>
        <taxon>Bacillota</taxon>
        <taxon>Clostridia</taxon>
        <taxon>Eubacteriales</taxon>
        <taxon>Clostridiaceae</taxon>
        <taxon>Clostridium</taxon>
    </lineage>
</organism>
<evidence type="ECO:0000313" key="2">
    <source>
        <dbReference type="EMBL" id="VYU25948.1"/>
    </source>
</evidence>
<name>A0A6N3DF73_9CLOT</name>
<dbReference type="AlphaFoldDB" id="A0A6N3DF73"/>
<dbReference type="RefSeq" id="WP_156561146.1">
    <property type="nucleotide sequence ID" value="NZ_CACRTV010000046.1"/>
</dbReference>
<dbReference type="InterPro" id="IPR026889">
    <property type="entry name" value="Zn_Tnp"/>
</dbReference>
<evidence type="ECO:0000259" key="1">
    <source>
        <dbReference type="Pfam" id="PF14319"/>
    </source>
</evidence>
<gene>
    <name evidence="2" type="ORF">CPLFYP93_01805</name>
</gene>
<protein>
    <recommendedName>
        <fullName evidence="1">Transposase zinc-binding domain-containing protein</fullName>
    </recommendedName>
</protein>
<reference evidence="2" key="1">
    <citation type="submission" date="2019-11" db="EMBL/GenBank/DDBJ databases">
        <authorList>
            <person name="Feng L."/>
        </authorList>
    </citation>
    <scope>NUCLEOTIDE SEQUENCE</scope>
    <source>
        <strain evidence="2">CParaputrificumLFYP93</strain>
    </source>
</reference>
<accession>A0A6N3DF73</accession>
<feature type="domain" description="Transposase zinc-binding" evidence="1">
    <location>
        <begin position="12"/>
        <end position="98"/>
    </location>
</feature>
<dbReference type="EMBL" id="CACRTV010000046">
    <property type="protein sequence ID" value="VYU25948.1"/>
    <property type="molecule type" value="Genomic_DNA"/>
</dbReference>
<proteinExistence type="predicted"/>